<keyword evidence="2 4" id="KW-0472">Membrane</keyword>
<feature type="region of interest" description="Disordered" evidence="5">
    <location>
        <begin position="347"/>
        <end position="474"/>
    </location>
</feature>
<dbReference type="InterPro" id="IPR050330">
    <property type="entry name" value="Bact_OuterMem_StrucFunc"/>
</dbReference>
<keyword evidence="3" id="KW-0998">Cell outer membrane</keyword>
<keyword evidence="6" id="KW-0812">Transmembrane</keyword>
<evidence type="ECO:0000256" key="1">
    <source>
        <dbReference type="ARBA" id="ARBA00004442"/>
    </source>
</evidence>
<feature type="compositionally biased region" description="Polar residues" evidence="5">
    <location>
        <begin position="522"/>
        <end position="534"/>
    </location>
</feature>
<dbReference type="InterPro" id="IPR009282">
    <property type="entry name" value="DUF937"/>
</dbReference>
<evidence type="ECO:0000259" key="7">
    <source>
        <dbReference type="PROSITE" id="PS51123"/>
    </source>
</evidence>
<name>A0A3A8K472_9BACT</name>
<reference evidence="9" key="1">
    <citation type="submission" date="2018-09" db="EMBL/GenBank/DDBJ databases">
        <authorList>
            <person name="Livingstone P.G."/>
            <person name="Whitworth D.E."/>
        </authorList>
    </citation>
    <scope>NUCLEOTIDE SEQUENCE [LARGE SCALE GENOMIC DNA]</scope>
    <source>
        <strain evidence="9">CA043D</strain>
    </source>
</reference>
<dbReference type="Gene3D" id="3.30.1330.60">
    <property type="entry name" value="OmpA-like domain"/>
    <property type="match status" value="1"/>
</dbReference>
<dbReference type="Pfam" id="PF00691">
    <property type="entry name" value="OmpA"/>
    <property type="match status" value="1"/>
</dbReference>
<evidence type="ECO:0000256" key="6">
    <source>
        <dbReference type="SAM" id="Phobius"/>
    </source>
</evidence>
<feature type="domain" description="OmpA-like" evidence="7">
    <location>
        <begin position="473"/>
        <end position="589"/>
    </location>
</feature>
<dbReference type="SUPFAM" id="SSF103088">
    <property type="entry name" value="OmpA-like"/>
    <property type="match status" value="1"/>
</dbReference>
<dbReference type="InterPro" id="IPR006665">
    <property type="entry name" value="OmpA-like"/>
</dbReference>
<proteinExistence type="predicted"/>
<dbReference type="PANTHER" id="PTHR30329">
    <property type="entry name" value="STATOR ELEMENT OF FLAGELLAR MOTOR COMPLEX"/>
    <property type="match status" value="1"/>
</dbReference>
<dbReference type="PROSITE" id="PS51123">
    <property type="entry name" value="OMPA_2"/>
    <property type="match status" value="1"/>
</dbReference>
<dbReference type="GO" id="GO:0009279">
    <property type="term" value="C:cell outer membrane"/>
    <property type="evidence" value="ECO:0007669"/>
    <property type="project" value="UniProtKB-SubCell"/>
</dbReference>
<evidence type="ECO:0000256" key="3">
    <source>
        <dbReference type="ARBA" id="ARBA00023237"/>
    </source>
</evidence>
<evidence type="ECO:0000313" key="9">
    <source>
        <dbReference type="Proteomes" id="UP000268313"/>
    </source>
</evidence>
<feature type="compositionally biased region" description="Pro residues" evidence="5">
    <location>
        <begin position="373"/>
        <end position="385"/>
    </location>
</feature>
<dbReference type="PANTHER" id="PTHR30329:SF21">
    <property type="entry name" value="LIPOPROTEIN YIAD-RELATED"/>
    <property type="match status" value="1"/>
</dbReference>
<gene>
    <name evidence="8" type="ORF">D7X32_14925</name>
</gene>
<keyword evidence="6" id="KW-1133">Transmembrane helix</keyword>
<dbReference type="PRINTS" id="PR01023">
    <property type="entry name" value="NAFLGMOTY"/>
</dbReference>
<keyword evidence="9" id="KW-1185">Reference proteome</keyword>
<evidence type="ECO:0000313" key="8">
    <source>
        <dbReference type="EMBL" id="RKH03118.1"/>
    </source>
</evidence>
<feature type="region of interest" description="Disordered" evidence="5">
    <location>
        <begin position="519"/>
        <end position="580"/>
    </location>
</feature>
<comment type="caution">
    <text evidence="8">The sequence shown here is derived from an EMBL/GenBank/DDBJ whole genome shotgun (WGS) entry which is preliminary data.</text>
</comment>
<protein>
    <submittedName>
        <fullName evidence="8">DUF937 domain-containing protein</fullName>
    </submittedName>
</protein>
<organism evidence="8 9">
    <name type="scientific">Corallococcus carmarthensis</name>
    <dbReference type="NCBI Taxonomy" id="2316728"/>
    <lineage>
        <taxon>Bacteria</taxon>
        <taxon>Pseudomonadati</taxon>
        <taxon>Myxococcota</taxon>
        <taxon>Myxococcia</taxon>
        <taxon>Myxococcales</taxon>
        <taxon>Cystobacterineae</taxon>
        <taxon>Myxococcaceae</taxon>
        <taxon>Corallococcus</taxon>
    </lineage>
</organism>
<dbReference type="Proteomes" id="UP000268313">
    <property type="component" value="Unassembled WGS sequence"/>
</dbReference>
<feature type="transmembrane region" description="Helical" evidence="6">
    <location>
        <begin position="323"/>
        <end position="343"/>
    </location>
</feature>
<evidence type="ECO:0000256" key="5">
    <source>
        <dbReference type="SAM" id="MobiDB-lite"/>
    </source>
</evidence>
<dbReference type="InterPro" id="IPR006664">
    <property type="entry name" value="OMP_bac"/>
</dbReference>
<accession>A0A3A8K472</accession>
<comment type="subcellular location">
    <subcellularLocation>
        <location evidence="1">Cell outer membrane</location>
    </subcellularLocation>
</comment>
<evidence type="ECO:0000256" key="2">
    <source>
        <dbReference type="ARBA" id="ARBA00023136"/>
    </source>
</evidence>
<evidence type="ECO:0000256" key="4">
    <source>
        <dbReference type="PROSITE-ProRule" id="PRU00473"/>
    </source>
</evidence>
<dbReference type="AlphaFoldDB" id="A0A3A8K472"/>
<sequence>MDRGAVARALLPARPSREAPGQVNAGAGMAFSSQSSAKVTALRGLSSGLTARAYQQPVCSVSIAPEPSAPRGPVGRWLRAPAIPVRDPTGRHHMAFNLIEAVGSQFMQKGLLQKISGSLGEDPQATTKALPGAIAAVAAGVADQGGNEAGAHRLLSKLNEGGYTGPDAPARQGGVGEGLLDEEESGKGMLSGIFGNKLGGITEGLTRFGGMRNAGSATRLLSLAAPMLMGVLGKQVRDQRMGSSGLMQMLNGQRNNIAAALPAGLGGILGFGGARHAVAEVIEPHRETVTQVRETAPVREAHTVRETTSRQTINRPPERKKSIAGWAIPLALLALVVLAWGALRGRREERRAPQVTRTTPRPEQNRVAQAPQPAQPAPATPPAAPPQATQPTPPATGGAGTVENEGTGGAGTEPSESANMAQDAGTGGSGTQEQEPAGATSATKPEEEGTGGSGQEKMRASDPNSLREAFAGPGAEQGFVLEGVEFKTGSAQLTSKSKRMVGELGNVLKEKTDTRVRIKGFTDSTGNPDTNRQLSETRAESVRSALVRDGVPENRIEVSGEGDADPIASNDNPQGRVQNRRIEVQVLGQ</sequence>
<dbReference type="PRINTS" id="PR01021">
    <property type="entry name" value="OMPADOMAIN"/>
</dbReference>
<dbReference type="Pfam" id="PF06078">
    <property type="entry name" value="DUF937"/>
    <property type="match status" value="1"/>
</dbReference>
<dbReference type="CDD" id="cd07185">
    <property type="entry name" value="OmpA_C-like"/>
    <property type="match status" value="1"/>
</dbReference>
<dbReference type="InterPro" id="IPR036737">
    <property type="entry name" value="OmpA-like_sf"/>
</dbReference>
<dbReference type="EMBL" id="RAWE01000045">
    <property type="protein sequence ID" value="RKH03118.1"/>
    <property type="molecule type" value="Genomic_DNA"/>
</dbReference>